<keyword evidence="4" id="KW-1185">Reference proteome</keyword>
<evidence type="ECO:0000256" key="1">
    <source>
        <dbReference type="ARBA" id="ARBA00022837"/>
    </source>
</evidence>
<dbReference type="Pfam" id="PF13499">
    <property type="entry name" value="EF-hand_7"/>
    <property type="match status" value="1"/>
</dbReference>
<reference evidence="3 4" key="1">
    <citation type="journal article" date="2013" name="Genome Biol.">
        <title>Genome of Acanthamoeba castellanii highlights extensive lateral gene transfer and early evolution of tyrosine kinase signaling.</title>
        <authorList>
            <person name="Clarke M."/>
            <person name="Lohan A.J."/>
            <person name="Liu B."/>
            <person name="Lagkouvardos I."/>
            <person name="Roy S."/>
            <person name="Zafar N."/>
            <person name="Bertelli C."/>
            <person name="Schilde C."/>
            <person name="Kianianmomeni A."/>
            <person name="Burglin T.R."/>
            <person name="Frech C."/>
            <person name="Turcotte B."/>
            <person name="Kopec K.O."/>
            <person name="Synnott J.M."/>
            <person name="Choo C."/>
            <person name="Paponov I."/>
            <person name="Finkler A."/>
            <person name="Soon Heng Tan C."/>
            <person name="Hutchins A.P."/>
            <person name="Weinmeier T."/>
            <person name="Rattei T."/>
            <person name="Chu J.S."/>
            <person name="Gimenez G."/>
            <person name="Irimia M."/>
            <person name="Rigden D.J."/>
            <person name="Fitzpatrick D.A."/>
            <person name="Lorenzo-Morales J."/>
            <person name="Bateman A."/>
            <person name="Chiu C.H."/>
            <person name="Tang P."/>
            <person name="Hegemann P."/>
            <person name="Fromm H."/>
            <person name="Raoult D."/>
            <person name="Greub G."/>
            <person name="Miranda-Saavedra D."/>
            <person name="Chen N."/>
            <person name="Nash P."/>
            <person name="Ginger M.L."/>
            <person name="Horn M."/>
            <person name="Schaap P."/>
            <person name="Caler L."/>
            <person name="Loftus B."/>
        </authorList>
    </citation>
    <scope>NUCLEOTIDE SEQUENCE [LARGE SCALE GENOMIC DNA]</scope>
    <source>
        <strain evidence="3 4">Neff</strain>
    </source>
</reference>
<dbReference type="AlphaFoldDB" id="L8GMY1"/>
<gene>
    <name evidence="3" type="ORF">ACA1_102220</name>
</gene>
<dbReference type="SMART" id="SM00054">
    <property type="entry name" value="EFh"/>
    <property type="match status" value="2"/>
</dbReference>
<proteinExistence type="predicted"/>
<dbReference type="GO" id="GO:0005509">
    <property type="term" value="F:calcium ion binding"/>
    <property type="evidence" value="ECO:0007669"/>
    <property type="project" value="InterPro"/>
</dbReference>
<dbReference type="PROSITE" id="PS00018">
    <property type="entry name" value="EF_HAND_1"/>
    <property type="match status" value="1"/>
</dbReference>
<feature type="domain" description="EF-hand" evidence="2">
    <location>
        <begin position="16"/>
        <end position="51"/>
    </location>
</feature>
<protein>
    <submittedName>
        <fullName evidence="3">EF hand domain containing protein</fullName>
    </submittedName>
</protein>
<evidence type="ECO:0000259" key="2">
    <source>
        <dbReference type="PROSITE" id="PS50222"/>
    </source>
</evidence>
<dbReference type="Proteomes" id="UP000011083">
    <property type="component" value="Unassembled WGS sequence"/>
</dbReference>
<name>L8GMY1_ACACF</name>
<dbReference type="InterPro" id="IPR018247">
    <property type="entry name" value="EF_Hand_1_Ca_BS"/>
</dbReference>
<dbReference type="GeneID" id="14914926"/>
<feature type="domain" description="EF-hand" evidence="2">
    <location>
        <begin position="60"/>
        <end position="95"/>
    </location>
</feature>
<dbReference type="KEGG" id="acan:ACA1_102220"/>
<dbReference type="RefSeq" id="XP_004336360.1">
    <property type="nucleotide sequence ID" value="XM_004336312.1"/>
</dbReference>
<keyword evidence="1" id="KW-0106">Calcium</keyword>
<dbReference type="VEuPathDB" id="AmoebaDB:ACA1_102220"/>
<dbReference type="OrthoDB" id="17324at2759"/>
<dbReference type="SUPFAM" id="SSF47473">
    <property type="entry name" value="EF-hand"/>
    <property type="match status" value="1"/>
</dbReference>
<feature type="non-terminal residue" evidence="3">
    <location>
        <position position="109"/>
    </location>
</feature>
<dbReference type="InterPro" id="IPR011992">
    <property type="entry name" value="EF-hand-dom_pair"/>
</dbReference>
<organism evidence="3 4">
    <name type="scientific">Acanthamoeba castellanii (strain ATCC 30010 / Neff)</name>
    <dbReference type="NCBI Taxonomy" id="1257118"/>
    <lineage>
        <taxon>Eukaryota</taxon>
        <taxon>Amoebozoa</taxon>
        <taxon>Discosea</taxon>
        <taxon>Longamoebia</taxon>
        <taxon>Centramoebida</taxon>
        <taxon>Acanthamoebidae</taxon>
        <taxon>Acanthamoeba</taxon>
    </lineage>
</organism>
<sequence>MSEEEALLCFCIINSQEIEKVIALFEKVDLEHNGKVNKEEFKALLEELKKSGAATVAGSADKMLVDLVFSALDKDDSGDLNLEEILAGYHTLFADERMELARLLSPSFP</sequence>
<evidence type="ECO:0000313" key="3">
    <source>
        <dbReference type="EMBL" id="ELR14347.1"/>
    </source>
</evidence>
<accession>L8GMY1</accession>
<evidence type="ECO:0000313" key="4">
    <source>
        <dbReference type="Proteomes" id="UP000011083"/>
    </source>
</evidence>
<dbReference type="PROSITE" id="PS50222">
    <property type="entry name" value="EF_HAND_2"/>
    <property type="match status" value="2"/>
</dbReference>
<dbReference type="InterPro" id="IPR002048">
    <property type="entry name" value="EF_hand_dom"/>
</dbReference>
<dbReference type="Gene3D" id="1.10.238.10">
    <property type="entry name" value="EF-hand"/>
    <property type="match status" value="1"/>
</dbReference>
<dbReference type="EMBL" id="KB008059">
    <property type="protein sequence ID" value="ELR14347.1"/>
    <property type="molecule type" value="Genomic_DNA"/>
</dbReference>